<sequence>MNVISLLTFKTAFCLGHHWASTLLVPSAAVWSNVSLATKCECIGAFQQLFWTPLTHSCSRNVMLQHLKQQNNLL</sequence>
<protein>
    <recommendedName>
        <fullName evidence="4">Secreted protein</fullName>
    </recommendedName>
</protein>
<accession>A0A974HJP3</accession>
<organism evidence="2 3">
    <name type="scientific">Xenopus laevis</name>
    <name type="common">African clawed frog</name>
    <dbReference type="NCBI Taxonomy" id="8355"/>
    <lineage>
        <taxon>Eukaryota</taxon>
        <taxon>Metazoa</taxon>
        <taxon>Chordata</taxon>
        <taxon>Craniata</taxon>
        <taxon>Vertebrata</taxon>
        <taxon>Euteleostomi</taxon>
        <taxon>Amphibia</taxon>
        <taxon>Batrachia</taxon>
        <taxon>Anura</taxon>
        <taxon>Pipoidea</taxon>
        <taxon>Pipidae</taxon>
        <taxon>Xenopodinae</taxon>
        <taxon>Xenopus</taxon>
        <taxon>Xenopus</taxon>
    </lineage>
</organism>
<keyword evidence="1" id="KW-0732">Signal</keyword>
<evidence type="ECO:0008006" key="4">
    <source>
        <dbReference type="Google" id="ProtNLM"/>
    </source>
</evidence>
<proteinExistence type="predicted"/>
<reference evidence="3" key="1">
    <citation type="journal article" date="2016" name="Nature">
        <title>Genome evolution in the allotetraploid frog Xenopus laevis.</title>
        <authorList>
            <person name="Session A.M."/>
            <person name="Uno Y."/>
            <person name="Kwon T."/>
            <person name="Chapman J.A."/>
            <person name="Toyoda A."/>
            <person name="Takahashi S."/>
            <person name="Fukui A."/>
            <person name="Hikosaka A."/>
            <person name="Suzuki A."/>
            <person name="Kondo M."/>
            <person name="van Heeringen S.J."/>
            <person name="Quigley I."/>
            <person name="Heinz S."/>
            <person name="Ogino H."/>
            <person name="Ochi H."/>
            <person name="Hellsten U."/>
            <person name="Lyons J.B."/>
            <person name="Simakov O."/>
            <person name="Putnam N."/>
            <person name="Stites J."/>
            <person name="Kuroki Y."/>
            <person name="Tanaka T."/>
            <person name="Michiue T."/>
            <person name="Watanabe M."/>
            <person name="Bogdanovic O."/>
            <person name="Lister R."/>
            <person name="Georgiou G."/>
            <person name="Paranjpe S.S."/>
            <person name="van Kruijsbergen I."/>
            <person name="Shu S."/>
            <person name="Carlson J."/>
            <person name="Kinoshita T."/>
            <person name="Ohta Y."/>
            <person name="Mawaribuchi S."/>
            <person name="Jenkins J."/>
            <person name="Grimwood J."/>
            <person name="Schmutz J."/>
            <person name="Mitros T."/>
            <person name="Mozaffari S.V."/>
            <person name="Suzuki Y."/>
            <person name="Haramoto Y."/>
            <person name="Yamamoto T.S."/>
            <person name="Takagi C."/>
            <person name="Heald R."/>
            <person name="Miller K."/>
            <person name="Haudenschild C."/>
            <person name="Kitzman J."/>
            <person name="Nakayama T."/>
            <person name="Izutsu Y."/>
            <person name="Robert J."/>
            <person name="Fortriede J."/>
            <person name="Burns K."/>
            <person name="Lotay V."/>
            <person name="Karimi K."/>
            <person name="Yasuoka Y."/>
            <person name="Dichmann D.S."/>
            <person name="Flajnik M.F."/>
            <person name="Houston D.W."/>
            <person name="Shendure J."/>
            <person name="DuPasquier L."/>
            <person name="Vize P.D."/>
            <person name="Zorn A.M."/>
            <person name="Ito M."/>
            <person name="Marcotte E.M."/>
            <person name="Wallingford J.B."/>
            <person name="Ito Y."/>
            <person name="Asashima M."/>
            <person name="Ueno N."/>
            <person name="Matsuda Y."/>
            <person name="Veenstra G.J."/>
            <person name="Fujiyama A."/>
            <person name="Harland R.M."/>
            <person name="Taira M."/>
            <person name="Rokhsar D.S."/>
        </authorList>
    </citation>
    <scope>NUCLEOTIDE SEQUENCE [LARGE SCALE GENOMIC DNA]</scope>
    <source>
        <strain evidence="3">J</strain>
    </source>
</reference>
<feature type="signal peptide" evidence="1">
    <location>
        <begin position="1"/>
        <end position="16"/>
    </location>
</feature>
<dbReference type="EMBL" id="CM004474">
    <property type="protein sequence ID" value="OCT80285.1"/>
    <property type="molecule type" value="Genomic_DNA"/>
</dbReference>
<evidence type="ECO:0000313" key="3">
    <source>
        <dbReference type="Proteomes" id="UP000694892"/>
    </source>
</evidence>
<dbReference type="Proteomes" id="UP000694892">
    <property type="component" value="Chromosome 5L"/>
</dbReference>
<evidence type="ECO:0000256" key="1">
    <source>
        <dbReference type="SAM" id="SignalP"/>
    </source>
</evidence>
<name>A0A974HJP3_XENLA</name>
<feature type="chain" id="PRO_5036708603" description="Secreted protein" evidence="1">
    <location>
        <begin position="17"/>
        <end position="74"/>
    </location>
</feature>
<gene>
    <name evidence="2" type="ORF">XELAEV_18027103mg</name>
</gene>
<dbReference type="AlphaFoldDB" id="A0A974HJP3"/>
<evidence type="ECO:0000313" key="2">
    <source>
        <dbReference type="EMBL" id="OCT80285.1"/>
    </source>
</evidence>